<accession>A0AAN7MRB1</accession>
<reference evidence="1 2" key="1">
    <citation type="journal article" date="2023" name="J. Hered.">
        <title>Chromosome-level genome of the wood stork (Mycteria americana) provides insight into avian chromosome evolution.</title>
        <authorList>
            <person name="Flamio R. Jr."/>
            <person name="Ramstad K.M."/>
        </authorList>
    </citation>
    <scope>NUCLEOTIDE SEQUENCE [LARGE SCALE GENOMIC DNA]</scope>
    <source>
        <strain evidence="1">JAX WOST 10</strain>
    </source>
</reference>
<name>A0AAN7MRB1_MYCAM</name>
<protein>
    <submittedName>
        <fullName evidence="1">Uncharacterized protein</fullName>
    </submittedName>
</protein>
<dbReference type="Proteomes" id="UP001333110">
    <property type="component" value="Unassembled WGS sequence"/>
</dbReference>
<dbReference type="AlphaFoldDB" id="A0AAN7MRB1"/>
<comment type="caution">
    <text evidence="1">The sequence shown here is derived from an EMBL/GenBank/DDBJ whole genome shotgun (WGS) entry which is preliminary data.</text>
</comment>
<sequence length="146" mass="16342">MMCQLSVVESKSATFPTEKPRHLLDDSVLESHSPARSHALNSLFTNGLSIDSSESSEFSEELPSGLERDAVRKAKARLELNLARDTKNNKGGFYRYISQKRKVKETVPPMNTTGKLVTTGEEKAEVLNFFCLSLHWQPFFPHLSSG</sequence>
<evidence type="ECO:0000313" key="2">
    <source>
        <dbReference type="Proteomes" id="UP001333110"/>
    </source>
</evidence>
<organism evidence="1 2">
    <name type="scientific">Mycteria americana</name>
    <name type="common">Wood stork</name>
    <dbReference type="NCBI Taxonomy" id="33587"/>
    <lineage>
        <taxon>Eukaryota</taxon>
        <taxon>Metazoa</taxon>
        <taxon>Chordata</taxon>
        <taxon>Craniata</taxon>
        <taxon>Vertebrata</taxon>
        <taxon>Euteleostomi</taxon>
        <taxon>Archelosauria</taxon>
        <taxon>Archosauria</taxon>
        <taxon>Dinosauria</taxon>
        <taxon>Saurischia</taxon>
        <taxon>Theropoda</taxon>
        <taxon>Coelurosauria</taxon>
        <taxon>Aves</taxon>
        <taxon>Neognathae</taxon>
        <taxon>Neoaves</taxon>
        <taxon>Aequornithes</taxon>
        <taxon>Ciconiiformes</taxon>
        <taxon>Ciconiidae</taxon>
        <taxon>Mycteria</taxon>
    </lineage>
</organism>
<gene>
    <name evidence="1" type="ORF">QYF61_016031</name>
</gene>
<proteinExistence type="predicted"/>
<evidence type="ECO:0000313" key="1">
    <source>
        <dbReference type="EMBL" id="KAK4811572.1"/>
    </source>
</evidence>
<keyword evidence="2" id="KW-1185">Reference proteome</keyword>
<dbReference type="EMBL" id="JAUNZN010000017">
    <property type="protein sequence ID" value="KAK4811572.1"/>
    <property type="molecule type" value="Genomic_DNA"/>
</dbReference>